<dbReference type="Proteomes" id="UP000323671">
    <property type="component" value="Chromosome"/>
</dbReference>
<dbReference type="PANTHER" id="PTHR30097:SF4">
    <property type="entry name" value="SLR6042 PROTEIN"/>
    <property type="match status" value="1"/>
</dbReference>
<dbReference type="GO" id="GO:0015679">
    <property type="term" value="P:plasma membrane copper ion transport"/>
    <property type="evidence" value="ECO:0007669"/>
    <property type="project" value="TreeGrafter"/>
</dbReference>
<reference evidence="4 5" key="1">
    <citation type="submission" date="2017-07" db="EMBL/GenBank/DDBJ databases">
        <title>Complete genome sequence of Oryzomicrobium terrae TPP412.</title>
        <authorList>
            <person name="Chiu L.-W."/>
            <person name="Lo K.-J."/>
            <person name="Tsai Y.-M."/>
            <person name="Lin S.-S."/>
            <person name="Kuo C.-H."/>
            <person name="Liu C.-T."/>
        </authorList>
    </citation>
    <scope>NUCLEOTIDE SEQUENCE [LARGE SCALE GENOMIC DNA]</scope>
    <source>
        <strain evidence="4 5">TPP412</strain>
    </source>
</reference>
<feature type="region of interest" description="Disordered" evidence="3">
    <location>
        <begin position="48"/>
        <end position="78"/>
    </location>
</feature>
<dbReference type="SUPFAM" id="SSF111369">
    <property type="entry name" value="HlyD-like secretion proteins"/>
    <property type="match status" value="1"/>
</dbReference>
<evidence type="ECO:0000313" key="4">
    <source>
        <dbReference type="EMBL" id="QEL65204.1"/>
    </source>
</evidence>
<dbReference type="GO" id="GO:0060003">
    <property type="term" value="P:copper ion export"/>
    <property type="evidence" value="ECO:0007669"/>
    <property type="project" value="TreeGrafter"/>
</dbReference>
<dbReference type="Gene3D" id="2.40.420.20">
    <property type="match status" value="1"/>
</dbReference>
<dbReference type="InterPro" id="IPR051909">
    <property type="entry name" value="MFP_Cation_Efflux"/>
</dbReference>
<dbReference type="RefSeq" id="WP_149425517.1">
    <property type="nucleotide sequence ID" value="NZ_CP022579.1"/>
</dbReference>
<dbReference type="KEGG" id="otr:OTERR_17280"/>
<dbReference type="AlphaFoldDB" id="A0A5C1E971"/>
<protein>
    <submittedName>
        <fullName evidence="4">Efflux transporter, RND family, MFP subunit</fullName>
    </submittedName>
</protein>
<evidence type="ECO:0000256" key="1">
    <source>
        <dbReference type="ARBA" id="ARBA00022448"/>
    </source>
</evidence>
<feature type="coiled-coil region" evidence="2">
    <location>
        <begin position="163"/>
        <end position="212"/>
    </location>
</feature>
<accession>A0A5C1E971</accession>
<dbReference type="PANTHER" id="PTHR30097">
    <property type="entry name" value="CATION EFFLUX SYSTEM PROTEIN CUSB"/>
    <property type="match status" value="1"/>
</dbReference>
<name>A0A5C1E971_9RHOO</name>
<keyword evidence="5" id="KW-1185">Reference proteome</keyword>
<evidence type="ECO:0000256" key="3">
    <source>
        <dbReference type="SAM" id="MobiDB-lite"/>
    </source>
</evidence>
<dbReference type="EMBL" id="CP022579">
    <property type="protein sequence ID" value="QEL65204.1"/>
    <property type="molecule type" value="Genomic_DNA"/>
</dbReference>
<dbReference type="Gene3D" id="2.40.50.100">
    <property type="match status" value="1"/>
</dbReference>
<dbReference type="InterPro" id="IPR006311">
    <property type="entry name" value="TAT_signal"/>
</dbReference>
<evidence type="ECO:0000256" key="2">
    <source>
        <dbReference type="SAM" id="Coils"/>
    </source>
</evidence>
<dbReference type="PROSITE" id="PS51318">
    <property type="entry name" value="TAT"/>
    <property type="match status" value="1"/>
</dbReference>
<organism evidence="4 5">
    <name type="scientific">Oryzomicrobium terrae</name>
    <dbReference type="NCBI Taxonomy" id="1735038"/>
    <lineage>
        <taxon>Bacteria</taxon>
        <taxon>Pseudomonadati</taxon>
        <taxon>Pseudomonadota</taxon>
        <taxon>Betaproteobacteria</taxon>
        <taxon>Rhodocyclales</taxon>
        <taxon>Rhodocyclaceae</taxon>
        <taxon>Oryzomicrobium</taxon>
    </lineage>
</organism>
<proteinExistence type="predicted"/>
<keyword evidence="1" id="KW-0813">Transport</keyword>
<sequence length="399" mass="41841">MTRFLPHRPHLSRLPAPLSRRRRARGAAAPLAALLALALAALLPVTTQAHEGHDDAPPPAVRGDAPQRLPDGSVFLPKPSQRQLGLRTVVAQPSAQPQSVELPGRVVLDPSTGGRVQAMIAGRIEPPAGGLPALGEKVRRGQLLAAIHPSASALELGNQAAQAADFRAQLKVAEKRLARLQSLEATVARKDIEQAEAEVQSLKDRLATLSGSLRYHEELRAPVAGVVATANAIAGQVVDARETLFEIVDPAGLRIEALTFDPRLAARIATASASPAPGESLALRFVGAGRALREQAVPLQFRVDAGPETGTAPVLALGQTVTVLAQTRDTVTGAPVPAAALVKNPANQDVVWVKTGAERFVPRPVRFVPLDGARVTLTDGVAAGERVVVQGATLLNQVR</sequence>
<gene>
    <name evidence="4" type="ORF">OTERR_17280</name>
</gene>
<keyword evidence="2" id="KW-0175">Coiled coil</keyword>
<evidence type="ECO:0000313" key="5">
    <source>
        <dbReference type="Proteomes" id="UP000323671"/>
    </source>
</evidence>
<dbReference type="GO" id="GO:0030313">
    <property type="term" value="C:cell envelope"/>
    <property type="evidence" value="ECO:0007669"/>
    <property type="project" value="TreeGrafter"/>
</dbReference>